<evidence type="ECO:0000256" key="2">
    <source>
        <dbReference type="ARBA" id="ARBA00022737"/>
    </source>
</evidence>
<accession>A0AAE0CSD2</accession>
<evidence type="ECO:0000313" key="5">
    <source>
        <dbReference type="Proteomes" id="UP001280121"/>
    </source>
</evidence>
<evidence type="ECO:0000313" key="4">
    <source>
        <dbReference type="EMBL" id="KAK2661870.1"/>
    </source>
</evidence>
<dbReference type="NCBIfam" id="TIGR00756">
    <property type="entry name" value="PPR"/>
    <property type="match status" value="6"/>
</dbReference>
<dbReference type="AlphaFoldDB" id="A0AAE0CSD2"/>
<dbReference type="FunFam" id="1.25.40.10:FF:000470">
    <property type="entry name" value="Pentatricopeptide repeat-containing protein At5g66520"/>
    <property type="match status" value="1"/>
</dbReference>
<dbReference type="InterPro" id="IPR011990">
    <property type="entry name" value="TPR-like_helical_dom_sf"/>
</dbReference>
<keyword evidence="5" id="KW-1185">Reference proteome</keyword>
<dbReference type="Pfam" id="PF20431">
    <property type="entry name" value="E_motif"/>
    <property type="match status" value="1"/>
</dbReference>
<evidence type="ECO:0000256" key="3">
    <source>
        <dbReference type="PROSITE-ProRule" id="PRU00708"/>
    </source>
</evidence>
<name>A0AAE0CSD2_9ROSI</name>
<organism evidence="4 5">
    <name type="scientific">Dipteronia dyeriana</name>
    <dbReference type="NCBI Taxonomy" id="168575"/>
    <lineage>
        <taxon>Eukaryota</taxon>
        <taxon>Viridiplantae</taxon>
        <taxon>Streptophyta</taxon>
        <taxon>Embryophyta</taxon>
        <taxon>Tracheophyta</taxon>
        <taxon>Spermatophyta</taxon>
        <taxon>Magnoliopsida</taxon>
        <taxon>eudicotyledons</taxon>
        <taxon>Gunneridae</taxon>
        <taxon>Pentapetalae</taxon>
        <taxon>rosids</taxon>
        <taxon>malvids</taxon>
        <taxon>Sapindales</taxon>
        <taxon>Sapindaceae</taxon>
        <taxon>Hippocastanoideae</taxon>
        <taxon>Acereae</taxon>
        <taxon>Dipteronia</taxon>
    </lineage>
</organism>
<sequence length="539" mass="60951">MRAFCCWSQMPSPPTSTSISKFILEQPYLSMLDKQCTTMKDLHKIHAQLIKTGLFKDPIAASRVLAFSASPAGDINCAYLVFTQIHNPNLFIWNTIIRGFSQSSTPQVAISLFIDMLVTSSVEPQRLTYPSVFKAYAHLGMADFGAQLHGRVIKLGLQFDQFIRNTIIYMYANCGFLSEARLVFDHEDMEFDLVAWNSMIMGLAKCGEIDQSRKLFDKMVFRNTISWNSMISGYVRNGKFKEALELFGEMQEQNIRPSEFTMVSLLNACARLGAIRQGEWLHAFLSKNNFDLNSVVVTAIIDMHCKCGCPVKALQVFESVPKKGLSCWNSMILGLATNSYENEAIELFSELKSSNLKPDYVSFIGVLTACSHSGMVDKAKDYFKLMTETYKIEPSIKHYSCMVDVLGRAGLLKEAEELIRRMPWNPDAIIWGSLLSACRKHGNVDLAKQVAKRIMELDKNESCSYVLMSNLYAAFHQFKEAMEERLLMKEKKIEKEPGCSLIEVNGEVHEFVAGGRLHPKTSEIYYLLNELGLQLQEMG</sequence>
<feature type="repeat" description="PPR" evidence="3">
    <location>
        <begin position="192"/>
        <end position="222"/>
    </location>
</feature>
<dbReference type="GO" id="GO:0003723">
    <property type="term" value="F:RNA binding"/>
    <property type="evidence" value="ECO:0007669"/>
    <property type="project" value="InterPro"/>
</dbReference>
<evidence type="ECO:0000256" key="1">
    <source>
        <dbReference type="ARBA" id="ARBA00006643"/>
    </source>
</evidence>
<dbReference type="GO" id="GO:0009451">
    <property type="term" value="P:RNA modification"/>
    <property type="evidence" value="ECO:0007669"/>
    <property type="project" value="InterPro"/>
</dbReference>
<dbReference type="FunFam" id="1.25.40.10:FF:000184">
    <property type="entry name" value="Pentatricopeptide repeat-containing protein, chloroplastic"/>
    <property type="match status" value="1"/>
</dbReference>
<protein>
    <recommendedName>
        <fullName evidence="6">Pentatricopeptide repeat-containing protein</fullName>
    </recommendedName>
</protein>
<feature type="repeat" description="PPR" evidence="3">
    <location>
        <begin position="89"/>
        <end position="124"/>
    </location>
</feature>
<reference evidence="4" key="1">
    <citation type="journal article" date="2023" name="Plant J.">
        <title>Genome sequences and population genomics provide insights into the demographic history, inbreeding, and mutation load of two 'living fossil' tree species of Dipteronia.</title>
        <authorList>
            <person name="Feng Y."/>
            <person name="Comes H.P."/>
            <person name="Chen J."/>
            <person name="Zhu S."/>
            <person name="Lu R."/>
            <person name="Zhang X."/>
            <person name="Li P."/>
            <person name="Qiu J."/>
            <person name="Olsen K.M."/>
            <person name="Qiu Y."/>
        </authorList>
    </citation>
    <scope>NUCLEOTIDE SEQUENCE</scope>
    <source>
        <strain evidence="4">KIB01</strain>
    </source>
</reference>
<proteinExistence type="inferred from homology"/>
<dbReference type="SUPFAM" id="SSF48452">
    <property type="entry name" value="TPR-like"/>
    <property type="match status" value="1"/>
</dbReference>
<dbReference type="Pfam" id="PF13041">
    <property type="entry name" value="PPR_2"/>
    <property type="match status" value="1"/>
</dbReference>
<evidence type="ECO:0008006" key="6">
    <source>
        <dbReference type="Google" id="ProtNLM"/>
    </source>
</evidence>
<comment type="similarity">
    <text evidence="1">Belongs to the PPR family. PCMP-H subfamily.</text>
</comment>
<dbReference type="InterPro" id="IPR002885">
    <property type="entry name" value="PPR_rpt"/>
</dbReference>
<comment type="caution">
    <text evidence="4">The sequence shown here is derived from an EMBL/GenBank/DDBJ whole genome shotgun (WGS) entry which is preliminary data.</text>
</comment>
<dbReference type="Gene3D" id="1.25.40.10">
    <property type="entry name" value="Tetratricopeptide repeat domain"/>
    <property type="match status" value="3"/>
</dbReference>
<keyword evidence="2" id="KW-0677">Repeat</keyword>
<dbReference type="InterPro" id="IPR046960">
    <property type="entry name" value="PPR_At4g14850-like_plant"/>
</dbReference>
<dbReference type="Proteomes" id="UP001280121">
    <property type="component" value="Unassembled WGS sequence"/>
</dbReference>
<dbReference type="FunFam" id="1.25.40.10:FF:000333">
    <property type="entry name" value="Pentatricopeptide repeat-containing protein"/>
    <property type="match status" value="1"/>
</dbReference>
<dbReference type="PANTHER" id="PTHR47926">
    <property type="entry name" value="PENTATRICOPEPTIDE REPEAT-CONTAINING PROTEIN"/>
    <property type="match status" value="1"/>
</dbReference>
<dbReference type="PROSITE" id="PS51375">
    <property type="entry name" value="PPR"/>
    <property type="match status" value="4"/>
</dbReference>
<dbReference type="Pfam" id="PF01535">
    <property type="entry name" value="PPR"/>
    <property type="match status" value="6"/>
</dbReference>
<dbReference type="InterPro" id="IPR046848">
    <property type="entry name" value="E_motif"/>
</dbReference>
<dbReference type="EMBL" id="JANJYI010000001">
    <property type="protein sequence ID" value="KAK2661870.1"/>
    <property type="molecule type" value="Genomic_DNA"/>
</dbReference>
<feature type="repeat" description="PPR" evidence="3">
    <location>
        <begin position="324"/>
        <end position="358"/>
    </location>
</feature>
<feature type="repeat" description="PPR" evidence="3">
    <location>
        <begin position="223"/>
        <end position="257"/>
    </location>
</feature>
<gene>
    <name evidence="4" type="ORF">Ddye_000444</name>
</gene>
<dbReference type="PANTHER" id="PTHR47926:SF436">
    <property type="entry name" value="PENTATRICOPEPTIDE REPEAT-CONTAINING PROTEIN ELI1, CHLOROPLASTIC-LIKE ISOFORM X2"/>
    <property type="match status" value="1"/>
</dbReference>